<dbReference type="AlphaFoldDB" id="K3WGW6"/>
<reference evidence="1" key="3">
    <citation type="submission" date="2015-02" db="UniProtKB">
        <authorList>
            <consortium name="EnsemblProtists"/>
        </authorList>
    </citation>
    <scope>IDENTIFICATION</scope>
    <source>
        <strain evidence="1">DAOM BR144</strain>
    </source>
</reference>
<proteinExistence type="predicted"/>
<sequence length="129" mass="14599">TAWARFESSCAASVERAVNALLRILPSLQRAQKECDDFHSAQQTLAEAELNEQKRHDIESRIHAFETVIRGTVREVAVVAESQYRLWLGKEGVFPVDVWNTVVRAYEDLWVQVEDPTRAASADSFALIL</sequence>
<protein>
    <recommendedName>
        <fullName evidence="3">Dynein heavy chain tail domain-containing protein</fullName>
    </recommendedName>
</protein>
<dbReference type="VEuPathDB" id="FungiDB:PYU1_G004197"/>
<name>K3WGW6_GLOUD</name>
<keyword evidence="2" id="KW-1185">Reference proteome</keyword>
<evidence type="ECO:0008006" key="3">
    <source>
        <dbReference type="Google" id="ProtNLM"/>
    </source>
</evidence>
<accession>K3WGW6</accession>
<organism evidence="1 2">
    <name type="scientific">Globisporangium ultimum (strain ATCC 200006 / CBS 805.95 / DAOM BR144)</name>
    <name type="common">Pythium ultimum</name>
    <dbReference type="NCBI Taxonomy" id="431595"/>
    <lineage>
        <taxon>Eukaryota</taxon>
        <taxon>Sar</taxon>
        <taxon>Stramenopiles</taxon>
        <taxon>Oomycota</taxon>
        <taxon>Peronosporomycetes</taxon>
        <taxon>Pythiales</taxon>
        <taxon>Pythiaceae</taxon>
        <taxon>Globisporangium</taxon>
    </lineage>
</organism>
<dbReference type="EnsemblProtists" id="PYU1_T004207">
    <property type="protein sequence ID" value="PYU1_T004207"/>
    <property type="gene ID" value="PYU1_G004197"/>
</dbReference>
<reference evidence="2" key="2">
    <citation type="submission" date="2010-04" db="EMBL/GenBank/DDBJ databases">
        <authorList>
            <person name="Buell R."/>
            <person name="Hamilton J."/>
            <person name="Hostetler J."/>
        </authorList>
    </citation>
    <scope>NUCLEOTIDE SEQUENCE [LARGE SCALE GENOMIC DNA]</scope>
    <source>
        <strain evidence="2">DAOM:BR144</strain>
    </source>
</reference>
<evidence type="ECO:0000313" key="2">
    <source>
        <dbReference type="Proteomes" id="UP000019132"/>
    </source>
</evidence>
<dbReference type="InParanoid" id="K3WGW6"/>
<dbReference type="EMBL" id="GL376567">
    <property type="status" value="NOT_ANNOTATED_CDS"/>
    <property type="molecule type" value="Genomic_DNA"/>
</dbReference>
<evidence type="ECO:0000313" key="1">
    <source>
        <dbReference type="EnsemblProtists" id="PYU1_T004207"/>
    </source>
</evidence>
<dbReference type="HOGENOM" id="CLU_1954515_0_0_1"/>
<dbReference type="Proteomes" id="UP000019132">
    <property type="component" value="Unassembled WGS sequence"/>
</dbReference>
<reference evidence="2" key="1">
    <citation type="journal article" date="2010" name="Genome Biol.">
        <title>Genome sequence of the necrotrophic plant pathogen Pythium ultimum reveals original pathogenicity mechanisms and effector repertoire.</title>
        <authorList>
            <person name="Levesque C.A."/>
            <person name="Brouwer H."/>
            <person name="Cano L."/>
            <person name="Hamilton J.P."/>
            <person name="Holt C."/>
            <person name="Huitema E."/>
            <person name="Raffaele S."/>
            <person name="Robideau G.P."/>
            <person name="Thines M."/>
            <person name="Win J."/>
            <person name="Zerillo M.M."/>
            <person name="Beakes G.W."/>
            <person name="Boore J.L."/>
            <person name="Busam D."/>
            <person name="Dumas B."/>
            <person name="Ferriera S."/>
            <person name="Fuerstenberg S.I."/>
            <person name="Gachon C.M."/>
            <person name="Gaulin E."/>
            <person name="Govers F."/>
            <person name="Grenville-Briggs L."/>
            <person name="Horner N."/>
            <person name="Hostetler J."/>
            <person name="Jiang R.H."/>
            <person name="Johnson J."/>
            <person name="Krajaejun T."/>
            <person name="Lin H."/>
            <person name="Meijer H.J."/>
            <person name="Moore B."/>
            <person name="Morris P."/>
            <person name="Phuntmart V."/>
            <person name="Puiu D."/>
            <person name="Shetty J."/>
            <person name="Stajich J.E."/>
            <person name="Tripathy S."/>
            <person name="Wawra S."/>
            <person name="van West P."/>
            <person name="Whitty B.R."/>
            <person name="Coutinho P.M."/>
            <person name="Henrissat B."/>
            <person name="Martin F."/>
            <person name="Thomas P.D."/>
            <person name="Tyler B.M."/>
            <person name="De Vries R.P."/>
            <person name="Kamoun S."/>
            <person name="Yandell M."/>
            <person name="Tisserat N."/>
            <person name="Buell C.R."/>
        </authorList>
    </citation>
    <scope>NUCLEOTIDE SEQUENCE</scope>
    <source>
        <strain evidence="2">DAOM:BR144</strain>
    </source>
</reference>